<keyword evidence="2 3" id="KW-0812">Transmembrane</keyword>
<comment type="caution">
    <text evidence="3">The sequence shown here is derived from an EMBL/GenBank/DDBJ whole genome shotgun (WGS) entry which is preliminary data.</text>
</comment>
<keyword evidence="2" id="KW-0472">Membrane</keyword>
<keyword evidence="4" id="KW-1185">Reference proteome</keyword>
<dbReference type="Proteomes" id="UP000076837">
    <property type="component" value="Unassembled WGS sequence"/>
</dbReference>
<sequence>MYPHGNLYAIDSHFFGVSTSTESGLNPVDIKALETYQQIFIYITPIVTNLGLIDALVVVCIVTSIPDALRENQKQATARNADMRNMEGGLTGETAMPKKILITQAATQSQLGAEGSRPMVSHISSAPDPQRGDAPEKGVYIPGP</sequence>
<dbReference type="EMBL" id="JYNV01000020">
    <property type="protein sequence ID" value="KZM28352.1"/>
    <property type="molecule type" value="Genomic_DNA"/>
</dbReference>
<keyword evidence="2" id="KW-1133">Transmembrane helix</keyword>
<accession>A0A163M2W4</accession>
<gene>
    <name evidence="3" type="ORF">ST47_g495</name>
</gene>
<evidence type="ECO:0000313" key="4">
    <source>
        <dbReference type="Proteomes" id="UP000076837"/>
    </source>
</evidence>
<evidence type="ECO:0000256" key="1">
    <source>
        <dbReference type="SAM" id="MobiDB-lite"/>
    </source>
</evidence>
<feature type="transmembrane region" description="Helical" evidence="2">
    <location>
        <begin position="39"/>
        <end position="65"/>
    </location>
</feature>
<protein>
    <submittedName>
        <fullName evidence="3">Potassium ion transmembrane transporter</fullName>
    </submittedName>
</protein>
<dbReference type="STRING" id="5454.A0A163M2W4"/>
<proteinExistence type="predicted"/>
<dbReference type="AlphaFoldDB" id="A0A163M2W4"/>
<feature type="region of interest" description="Disordered" evidence="1">
    <location>
        <begin position="107"/>
        <end position="144"/>
    </location>
</feature>
<evidence type="ECO:0000313" key="3">
    <source>
        <dbReference type="EMBL" id="KZM28352.1"/>
    </source>
</evidence>
<organism evidence="3 4">
    <name type="scientific">Didymella rabiei</name>
    <name type="common">Chickpea ascochyta blight fungus</name>
    <name type="synonym">Mycosphaerella rabiei</name>
    <dbReference type="NCBI Taxonomy" id="5454"/>
    <lineage>
        <taxon>Eukaryota</taxon>
        <taxon>Fungi</taxon>
        <taxon>Dikarya</taxon>
        <taxon>Ascomycota</taxon>
        <taxon>Pezizomycotina</taxon>
        <taxon>Dothideomycetes</taxon>
        <taxon>Pleosporomycetidae</taxon>
        <taxon>Pleosporales</taxon>
        <taxon>Pleosporineae</taxon>
        <taxon>Didymellaceae</taxon>
        <taxon>Ascochyta</taxon>
    </lineage>
</organism>
<name>A0A163M2W4_DIDRA</name>
<reference evidence="3 4" key="1">
    <citation type="journal article" date="2016" name="Sci. Rep.">
        <title>Draft genome sequencing and secretome analysis of fungal phytopathogen Ascochyta rabiei provides insight into the necrotrophic effector repertoire.</title>
        <authorList>
            <person name="Verma S."/>
            <person name="Gazara R.K."/>
            <person name="Nizam S."/>
            <person name="Parween S."/>
            <person name="Chattopadhyay D."/>
            <person name="Verma P.K."/>
        </authorList>
    </citation>
    <scope>NUCLEOTIDE SEQUENCE [LARGE SCALE GENOMIC DNA]</scope>
    <source>
        <strain evidence="3 4">ArDII</strain>
    </source>
</reference>
<evidence type="ECO:0000256" key="2">
    <source>
        <dbReference type="SAM" id="Phobius"/>
    </source>
</evidence>